<dbReference type="Pfam" id="PF03033">
    <property type="entry name" value="Glyco_transf_28"/>
    <property type="match status" value="1"/>
</dbReference>
<dbReference type="GO" id="GO:0005975">
    <property type="term" value="P:carbohydrate metabolic process"/>
    <property type="evidence" value="ECO:0007669"/>
    <property type="project" value="InterPro"/>
</dbReference>
<dbReference type="EMBL" id="JAVDYC010000001">
    <property type="protein sequence ID" value="MDR7327713.1"/>
    <property type="molecule type" value="Genomic_DNA"/>
</dbReference>
<accession>A0AAE4A177</accession>
<keyword evidence="5" id="KW-1185">Reference proteome</keyword>
<proteinExistence type="predicted"/>
<dbReference type="Gene3D" id="3.40.50.2000">
    <property type="entry name" value="Glycogen Phosphorylase B"/>
    <property type="match status" value="2"/>
</dbReference>
<dbReference type="InterPro" id="IPR010610">
    <property type="entry name" value="EryCIII-like_C"/>
</dbReference>
<dbReference type="InterPro" id="IPR002213">
    <property type="entry name" value="UDP_glucos_trans"/>
</dbReference>
<dbReference type="RefSeq" id="WP_310428256.1">
    <property type="nucleotide sequence ID" value="NZ_JAVDYC010000001.1"/>
</dbReference>
<evidence type="ECO:0000259" key="2">
    <source>
        <dbReference type="Pfam" id="PF03033"/>
    </source>
</evidence>
<dbReference type="FunFam" id="3.40.50.2000:FF:000009">
    <property type="entry name" value="Sterol 3-beta-glucosyltransferase UGT80A2"/>
    <property type="match status" value="1"/>
</dbReference>
<feature type="domain" description="Erythromycin biosynthesis protein CIII-like C-terminal" evidence="3">
    <location>
        <begin position="311"/>
        <end position="404"/>
    </location>
</feature>
<dbReference type="Pfam" id="PF06722">
    <property type="entry name" value="EryCIII-like_C"/>
    <property type="match status" value="1"/>
</dbReference>
<dbReference type="Proteomes" id="UP001183629">
    <property type="component" value="Unassembled WGS sequence"/>
</dbReference>
<feature type="domain" description="Glycosyltransferase family 28 N-terminal" evidence="2">
    <location>
        <begin position="3"/>
        <end position="134"/>
    </location>
</feature>
<dbReference type="EC" id="2.4.1.173" evidence="4"/>
<dbReference type="SUPFAM" id="SSF53756">
    <property type="entry name" value="UDP-Glycosyltransferase/glycogen phosphorylase"/>
    <property type="match status" value="1"/>
</dbReference>
<dbReference type="AlphaFoldDB" id="A0AAE4A177"/>
<name>A0AAE4A177_9ACTN</name>
<comment type="caution">
    <text evidence="4">The sequence shown here is derived from an EMBL/GenBank/DDBJ whole genome shotgun (WGS) entry which is preliminary data.</text>
</comment>
<dbReference type="GO" id="GO:0016906">
    <property type="term" value="F:sterol 3-beta-glucosyltransferase activity"/>
    <property type="evidence" value="ECO:0007669"/>
    <property type="project" value="UniProtKB-EC"/>
</dbReference>
<reference evidence="4 5" key="1">
    <citation type="submission" date="2023-07" db="EMBL/GenBank/DDBJ databases">
        <title>Sequencing the genomes of 1000 actinobacteria strains.</title>
        <authorList>
            <person name="Klenk H.-P."/>
        </authorList>
    </citation>
    <scope>NUCLEOTIDE SEQUENCE [LARGE SCALE GENOMIC DNA]</scope>
    <source>
        <strain evidence="4 5">DSM 44711</strain>
    </source>
</reference>
<evidence type="ECO:0000313" key="5">
    <source>
        <dbReference type="Proteomes" id="UP001183629"/>
    </source>
</evidence>
<evidence type="ECO:0000313" key="4">
    <source>
        <dbReference type="EMBL" id="MDR7327713.1"/>
    </source>
</evidence>
<dbReference type="InterPro" id="IPR050426">
    <property type="entry name" value="Glycosyltransferase_28"/>
</dbReference>
<evidence type="ECO:0000259" key="3">
    <source>
        <dbReference type="Pfam" id="PF06722"/>
    </source>
</evidence>
<keyword evidence="4" id="KW-0328">Glycosyltransferase</keyword>
<dbReference type="GO" id="GO:0033072">
    <property type="term" value="P:vancomycin biosynthetic process"/>
    <property type="evidence" value="ECO:0007669"/>
    <property type="project" value="UniProtKB-ARBA"/>
</dbReference>
<sequence length="420" mass="44113">MRVLILTLGTRGDVQPFLALARELRQRGHDAVVAAPRRFADLAAAHAVTFAPIDDGPLRVLDAGSADGLLTGGGIRAKAALMRRMPAMFGQVLRDCWRVASDGADVIVHNGQVIAGQHVAEKLGVPAVLALPLPMYVPTREFPWPGQDLPDRLPGRLNRASYAGMRAPALVFARTVDRWRDSLGLPRRRGRHDPARRPDGGPAPVLHAISPAVLPRPADWPATARVTGYWFTDRDAGAGGGLDARVRALLDGPQPPVFVGFGSMAGPDPGAATDTVLDALDRAGLPGIVAGGWGGLRSFTSDRHAFVSGDVPHDAVFGRCAVIVHHGGAGTTAAAARAGRPQVICPFVADQPFWGRRMHRLGVAPPPVAQHRLDAPALAAAIRRAAHDAGMAGAARLLGARIRSENGVAAAADALEELAR</sequence>
<dbReference type="InterPro" id="IPR004276">
    <property type="entry name" value="GlycoTrans_28_N"/>
</dbReference>
<evidence type="ECO:0000256" key="1">
    <source>
        <dbReference type="SAM" id="MobiDB-lite"/>
    </source>
</evidence>
<dbReference type="PANTHER" id="PTHR48050">
    <property type="entry name" value="STEROL 3-BETA-GLUCOSYLTRANSFERASE"/>
    <property type="match status" value="1"/>
</dbReference>
<protein>
    <submittedName>
        <fullName evidence="4">Sterol 3beta-glucosyltransferase</fullName>
        <ecNumber evidence="4">2.4.1.173</ecNumber>
    </submittedName>
</protein>
<dbReference type="PANTHER" id="PTHR48050:SF13">
    <property type="entry name" value="STEROL 3-BETA-GLUCOSYLTRANSFERASE UGT80A2"/>
    <property type="match status" value="1"/>
</dbReference>
<dbReference type="CDD" id="cd03784">
    <property type="entry name" value="GT1_Gtf-like"/>
    <property type="match status" value="1"/>
</dbReference>
<keyword evidence="4" id="KW-0808">Transferase</keyword>
<feature type="region of interest" description="Disordered" evidence="1">
    <location>
        <begin position="184"/>
        <end position="204"/>
    </location>
</feature>
<gene>
    <name evidence="4" type="ORF">J2S44_007963</name>
</gene>
<organism evidence="4 5">
    <name type="scientific">Catenuloplanes niger</name>
    <dbReference type="NCBI Taxonomy" id="587534"/>
    <lineage>
        <taxon>Bacteria</taxon>
        <taxon>Bacillati</taxon>
        <taxon>Actinomycetota</taxon>
        <taxon>Actinomycetes</taxon>
        <taxon>Micromonosporales</taxon>
        <taxon>Micromonosporaceae</taxon>
        <taxon>Catenuloplanes</taxon>
    </lineage>
</organism>